<dbReference type="STRING" id="1210090.GCA_001613185_03039"/>
<dbReference type="Proteomes" id="UP000252586">
    <property type="component" value="Unassembled WGS sequence"/>
</dbReference>
<organism evidence="1 2">
    <name type="scientific">Nocardia puris</name>
    <dbReference type="NCBI Taxonomy" id="208602"/>
    <lineage>
        <taxon>Bacteria</taxon>
        <taxon>Bacillati</taxon>
        <taxon>Actinomycetota</taxon>
        <taxon>Actinomycetes</taxon>
        <taxon>Mycobacteriales</taxon>
        <taxon>Nocardiaceae</taxon>
        <taxon>Nocardia</taxon>
    </lineage>
</organism>
<proteinExistence type="predicted"/>
<evidence type="ECO:0000313" key="1">
    <source>
        <dbReference type="EMBL" id="RBO85309.1"/>
    </source>
</evidence>
<evidence type="ECO:0000313" key="2">
    <source>
        <dbReference type="Proteomes" id="UP000252586"/>
    </source>
</evidence>
<dbReference type="EMBL" id="QNRE01000015">
    <property type="protein sequence ID" value="RBO85309.1"/>
    <property type="molecule type" value="Genomic_DNA"/>
</dbReference>
<dbReference type="RefSeq" id="WP_067509125.1">
    <property type="nucleotide sequence ID" value="NZ_JADLRS010000027.1"/>
</dbReference>
<dbReference type="AlphaFoldDB" id="A0A366D741"/>
<name>A0A366D741_9NOCA</name>
<reference evidence="1 2" key="1">
    <citation type="submission" date="2018-06" db="EMBL/GenBank/DDBJ databases">
        <title>Genomic Encyclopedia of Type Strains, Phase IV (KMG-IV): sequencing the most valuable type-strain genomes for metagenomic binning, comparative biology and taxonomic classification.</title>
        <authorList>
            <person name="Goeker M."/>
        </authorList>
    </citation>
    <scope>NUCLEOTIDE SEQUENCE [LARGE SCALE GENOMIC DNA]</scope>
    <source>
        <strain evidence="1 2">DSM 44599</strain>
    </source>
</reference>
<accession>A0A366D741</accession>
<dbReference type="OrthoDB" id="4529155at2"/>
<sequence length="311" mass="33328">MAKPTPLQTKVLRTLGEWHSLARELAEPASRSGRRGGRDRSVETTEDIDTLVSTLEALERLASAAGVPEAWVREVADSARAGLIWHPGVALPKPAVRADRATVLAGLRDDWSKLRWYTGVDAAAHRLGLHAEDPTTAESVEFVMAAMWRRSVAAARLAGVSGAEPKTLWGDTGAWVRAAAADSARLDPARISAEWRSAARSPYGWDYGWEAIAADEAGIRLTRTRAFTPPTRPRELVALITTELDTAEPGAGTAIDAADLGGAARDLPGNDPTSQATFSHASAPHAPITVENLENDTGTTEFIQPDDGYWL</sequence>
<protein>
    <submittedName>
        <fullName evidence="1">Uncharacterized protein</fullName>
    </submittedName>
</protein>
<keyword evidence="2" id="KW-1185">Reference proteome</keyword>
<comment type="caution">
    <text evidence="1">The sequence shown here is derived from an EMBL/GenBank/DDBJ whole genome shotgun (WGS) entry which is preliminary data.</text>
</comment>
<gene>
    <name evidence="1" type="ORF">DFR74_115157</name>
</gene>